<reference evidence="2 3" key="1">
    <citation type="journal article" date="2014" name="PLoS Genet.">
        <title>The Genome of Spironucleus salmonicida Highlights a Fish Pathogen Adapted to Fluctuating Environments.</title>
        <authorList>
            <person name="Xu F."/>
            <person name="Jerlstrom-Hultqvist J."/>
            <person name="Einarsson E."/>
            <person name="Astvaldsson A."/>
            <person name="Svard S.G."/>
            <person name="Andersson J.O."/>
        </authorList>
    </citation>
    <scope>NUCLEOTIDE SEQUENCE</scope>
    <source>
        <strain evidence="3">ATCC 50377</strain>
    </source>
</reference>
<dbReference type="Proteomes" id="UP000018208">
    <property type="component" value="Unassembled WGS sequence"/>
</dbReference>
<keyword evidence="1" id="KW-0175">Coiled coil</keyword>
<reference evidence="3" key="2">
    <citation type="submission" date="2020-12" db="EMBL/GenBank/DDBJ databases">
        <title>New Spironucleus salmonicida genome in near-complete chromosomes.</title>
        <authorList>
            <person name="Xu F."/>
            <person name="Kurt Z."/>
            <person name="Jimenez-Gonzalez A."/>
            <person name="Astvaldsson A."/>
            <person name="Andersson J.O."/>
            <person name="Svard S.G."/>
        </authorList>
    </citation>
    <scope>NUCLEOTIDE SEQUENCE</scope>
    <source>
        <strain evidence="3">ATCC 50377</strain>
    </source>
</reference>
<dbReference type="EMBL" id="AUWU02000005">
    <property type="protein sequence ID" value="KAH0573173.1"/>
    <property type="molecule type" value="Genomic_DNA"/>
</dbReference>
<dbReference type="EMBL" id="KI546167">
    <property type="protein sequence ID" value="EST41827.1"/>
    <property type="molecule type" value="Genomic_DNA"/>
</dbReference>
<name>V6LBM6_9EUKA</name>
<sequence>MLSKILQFFTRSEILLKQKQKELSNYKQSIIDLTAQLSEFESQTQILNNDVISTQGKIQVYKGTHQMNELDTQRQQQVISDIEFLFLERDEIKQQIKDQTQIALQKEAEIKRKQHDSKLIEENNKEFIVECEKLREFHHHLEKQVEELEKEFD</sequence>
<evidence type="ECO:0000313" key="4">
    <source>
        <dbReference type="Proteomes" id="UP000018208"/>
    </source>
</evidence>
<gene>
    <name evidence="2" type="ORF">SS50377_18661</name>
    <name evidence="3" type="ORF">SS50377_25292</name>
</gene>
<feature type="coiled-coil region" evidence="1">
    <location>
        <begin position="16"/>
        <end position="43"/>
    </location>
</feature>
<protein>
    <submittedName>
        <fullName evidence="2">Uncharacterized protein</fullName>
    </submittedName>
</protein>
<accession>V6LBM6</accession>
<evidence type="ECO:0000313" key="3">
    <source>
        <dbReference type="EMBL" id="KAH0573173.1"/>
    </source>
</evidence>
<dbReference type="AlphaFoldDB" id="V6LBM6"/>
<feature type="coiled-coil region" evidence="1">
    <location>
        <begin position="89"/>
        <end position="151"/>
    </location>
</feature>
<evidence type="ECO:0000256" key="1">
    <source>
        <dbReference type="SAM" id="Coils"/>
    </source>
</evidence>
<dbReference type="VEuPathDB" id="GiardiaDB:SS50377_25292"/>
<organism evidence="2">
    <name type="scientific">Spironucleus salmonicida</name>
    <dbReference type="NCBI Taxonomy" id="348837"/>
    <lineage>
        <taxon>Eukaryota</taxon>
        <taxon>Metamonada</taxon>
        <taxon>Diplomonadida</taxon>
        <taxon>Hexamitidae</taxon>
        <taxon>Hexamitinae</taxon>
        <taxon>Spironucleus</taxon>
    </lineage>
</organism>
<proteinExistence type="predicted"/>
<keyword evidence="4" id="KW-1185">Reference proteome</keyword>
<evidence type="ECO:0000313" key="2">
    <source>
        <dbReference type="EMBL" id="EST41827.1"/>
    </source>
</evidence>